<sequence>MTTRARTLRRRMSPIEQRLWHALRGTQLGASFRRQHPVGPYVLDFYCARLRLAIELDGDTHAGRAEHDVLRTRFLEARGIRVLRFANRDVWSNIEGVMERIASELRRLRD</sequence>
<keyword evidence="3" id="KW-1185">Reference proteome</keyword>
<evidence type="ECO:0000313" key="2">
    <source>
        <dbReference type="EMBL" id="ODS01819.1"/>
    </source>
</evidence>
<dbReference type="SUPFAM" id="SSF52980">
    <property type="entry name" value="Restriction endonuclease-like"/>
    <property type="match status" value="1"/>
</dbReference>
<dbReference type="Pfam" id="PF04480">
    <property type="entry name" value="DUF559"/>
    <property type="match status" value="1"/>
</dbReference>
<proteinExistence type="predicted"/>
<accession>A0A1E3W7N6</accession>
<name>A0A1E3W7N6_9HYPH</name>
<protein>
    <recommendedName>
        <fullName evidence="1">DUF559 domain-containing protein</fullName>
    </recommendedName>
</protein>
<dbReference type="OrthoDB" id="9798754at2"/>
<reference evidence="2 3" key="1">
    <citation type="journal article" date="2016" name="Environ. Microbiol.">
        <title>New Methyloceanibacter diversity from North Sea sediments includes methanotroph containing solely the soluble methane monooxygenase.</title>
        <authorList>
            <person name="Vekeman B."/>
            <person name="Kerckhof F.M."/>
            <person name="Cremers G."/>
            <person name="de Vos P."/>
            <person name="Vandamme P."/>
            <person name="Boon N."/>
            <person name="Op den Camp H.J."/>
            <person name="Heylen K."/>
        </authorList>
    </citation>
    <scope>NUCLEOTIDE SEQUENCE [LARGE SCALE GENOMIC DNA]</scope>
    <source>
        <strain evidence="2 3">R-67175</strain>
    </source>
</reference>
<dbReference type="InterPro" id="IPR007569">
    <property type="entry name" value="DUF559"/>
</dbReference>
<dbReference type="PANTHER" id="PTHR38590:SF1">
    <property type="entry name" value="BLL0828 PROTEIN"/>
    <property type="match status" value="1"/>
</dbReference>
<evidence type="ECO:0000259" key="1">
    <source>
        <dbReference type="Pfam" id="PF04480"/>
    </source>
</evidence>
<dbReference type="CDD" id="cd01038">
    <property type="entry name" value="Endonuclease_DUF559"/>
    <property type="match status" value="1"/>
</dbReference>
<dbReference type="InterPro" id="IPR047216">
    <property type="entry name" value="Endonuclease_DUF559_bact"/>
</dbReference>
<comment type="caution">
    <text evidence="2">The sequence shown here is derived from an EMBL/GenBank/DDBJ whole genome shotgun (WGS) entry which is preliminary data.</text>
</comment>
<dbReference type="Gene3D" id="3.40.960.10">
    <property type="entry name" value="VSR Endonuclease"/>
    <property type="match status" value="1"/>
</dbReference>
<feature type="domain" description="DUF559" evidence="1">
    <location>
        <begin position="2"/>
        <end position="105"/>
    </location>
</feature>
<gene>
    <name evidence="2" type="ORF">AUC69_05035</name>
</gene>
<dbReference type="STRING" id="1774969.AUC69_05035"/>
<dbReference type="PANTHER" id="PTHR38590">
    <property type="entry name" value="BLL0828 PROTEIN"/>
    <property type="match status" value="1"/>
</dbReference>
<dbReference type="EMBL" id="LPWF01000004">
    <property type="protein sequence ID" value="ODS01819.1"/>
    <property type="molecule type" value="Genomic_DNA"/>
</dbReference>
<organism evidence="2 3">
    <name type="scientific">Methyloceanibacter superfactus</name>
    <dbReference type="NCBI Taxonomy" id="1774969"/>
    <lineage>
        <taxon>Bacteria</taxon>
        <taxon>Pseudomonadati</taxon>
        <taxon>Pseudomonadota</taxon>
        <taxon>Alphaproteobacteria</taxon>
        <taxon>Hyphomicrobiales</taxon>
        <taxon>Hyphomicrobiaceae</taxon>
        <taxon>Methyloceanibacter</taxon>
    </lineage>
</organism>
<dbReference type="InterPro" id="IPR011335">
    <property type="entry name" value="Restrct_endonuc-II-like"/>
</dbReference>
<dbReference type="Proteomes" id="UP000094472">
    <property type="component" value="Unassembled WGS sequence"/>
</dbReference>
<evidence type="ECO:0000313" key="3">
    <source>
        <dbReference type="Proteomes" id="UP000094472"/>
    </source>
</evidence>
<dbReference type="AlphaFoldDB" id="A0A1E3W7N6"/>